<dbReference type="AlphaFoldDB" id="A0A9D4FXM2"/>
<protein>
    <submittedName>
        <fullName evidence="1">Uncharacterized protein</fullName>
    </submittedName>
</protein>
<dbReference type="Proteomes" id="UP000828390">
    <property type="component" value="Unassembled WGS sequence"/>
</dbReference>
<keyword evidence="2" id="KW-1185">Reference proteome</keyword>
<reference evidence="1" key="2">
    <citation type="submission" date="2020-11" db="EMBL/GenBank/DDBJ databases">
        <authorList>
            <person name="McCartney M.A."/>
            <person name="Auch B."/>
            <person name="Kono T."/>
            <person name="Mallez S."/>
            <person name="Becker A."/>
            <person name="Gohl D.M."/>
            <person name="Silverstein K.A.T."/>
            <person name="Koren S."/>
            <person name="Bechman K.B."/>
            <person name="Herman A."/>
            <person name="Abrahante J.E."/>
            <person name="Garbe J."/>
        </authorList>
    </citation>
    <scope>NUCLEOTIDE SEQUENCE</scope>
    <source>
        <strain evidence="1">Duluth1</strain>
        <tissue evidence="1">Whole animal</tissue>
    </source>
</reference>
<comment type="caution">
    <text evidence="1">The sequence shown here is derived from an EMBL/GenBank/DDBJ whole genome shotgun (WGS) entry which is preliminary data.</text>
</comment>
<dbReference type="EMBL" id="JAIWYP010000006">
    <property type="protein sequence ID" value="KAH3805439.1"/>
    <property type="molecule type" value="Genomic_DNA"/>
</dbReference>
<reference evidence="1" key="1">
    <citation type="journal article" date="2019" name="bioRxiv">
        <title>The Genome of the Zebra Mussel, Dreissena polymorpha: A Resource for Invasive Species Research.</title>
        <authorList>
            <person name="McCartney M.A."/>
            <person name="Auch B."/>
            <person name="Kono T."/>
            <person name="Mallez S."/>
            <person name="Zhang Y."/>
            <person name="Obille A."/>
            <person name="Becker A."/>
            <person name="Abrahante J.E."/>
            <person name="Garbe J."/>
            <person name="Badalamenti J.P."/>
            <person name="Herman A."/>
            <person name="Mangelson H."/>
            <person name="Liachko I."/>
            <person name="Sullivan S."/>
            <person name="Sone E.D."/>
            <person name="Koren S."/>
            <person name="Silverstein K.A.T."/>
            <person name="Beckman K.B."/>
            <person name="Gohl D.M."/>
        </authorList>
    </citation>
    <scope>NUCLEOTIDE SEQUENCE</scope>
    <source>
        <strain evidence="1">Duluth1</strain>
        <tissue evidence="1">Whole animal</tissue>
    </source>
</reference>
<sequence>MRRCSANLCKTSTEELQSAREVALKQSKLLISGTQSASIKHHDDRQREFKKENITISTRLWIMPMSLSLKPKAGMKLDA</sequence>
<evidence type="ECO:0000313" key="2">
    <source>
        <dbReference type="Proteomes" id="UP000828390"/>
    </source>
</evidence>
<proteinExistence type="predicted"/>
<organism evidence="1 2">
    <name type="scientific">Dreissena polymorpha</name>
    <name type="common">Zebra mussel</name>
    <name type="synonym">Mytilus polymorpha</name>
    <dbReference type="NCBI Taxonomy" id="45954"/>
    <lineage>
        <taxon>Eukaryota</taxon>
        <taxon>Metazoa</taxon>
        <taxon>Spiralia</taxon>
        <taxon>Lophotrochozoa</taxon>
        <taxon>Mollusca</taxon>
        <taxon>Bivalvia</taxon>
        <taxon>Autobranchia</taxon>
        <taxon>Heteroconchia</taxon>
        <taxon>Euheterodonta</taxon>
        <taxon>Imparidentia</taxon>
        <taxon>Neoheterodontei</taxon>
        <taxon>Myida</taxon>
        <taxon>Dreissenoidea</taxon>
        <taxon>Dreissenidae</taxon>
        <taxon>Dreissena</taxon>
    </lineage>
</organism>
<name>A0A9D4FXM2_DREPO</name>
<accession>A0A9D4FXM2</accession>
<evidence type="ECO:0000313" key="1">
    <source>
        <dbReference type="EMBL" id="KAH3805439.1"/>
    </source>
</evidence>
<gene>
    <name evidence="1" type="ORF">DPMN_133742</name>
</gene>